<name>A0A3M7PBD6_BRAPC</name>
<gene>
    <name evidence="1" type="ORF">BpHYR1_040234</name>
</gene>
<evidence type="ECO:0000313" key="1">
    <source>
        <dbReference type="EMBL" id="RMZ96415.1"/>
    </source>
</evidence>
<dbReference type="EMBL" id="REGN01012219">
    <property type="protein sequence ID" value="RMZ96415.1"/>
    <property type="molecule type" value="Genomic_DNA"/>
</dbReference>
<sequence>MVYGNACSHNILKNSEIGSTINYATLKGPGNYFSRRRPDHMRCFKIKKDKMIISQLSKNFLCNKENEKMKKNSSKLSSYQN</sequence>
<reference evidence="1 2" key="1">
    <citation type="journal article" date="2018" name="Sci. Rep.">
        <title>Genomic signatures of local adaptation to the degree of environmental predictability in rotifers.</title>
        <authorList>
            <person name="Franch-Gras L."/>
            <person name="Hahn C."/>
            <person name="Garcia-Roger E.M."/>
            <person name="Carmona M.J."/>
            <person name="Serra M."/>
            <person name="Gomez A."/>
        </authorList>
    </citation>
    <scope>NUCLEOTIDE SEQUENCE [LARGE SCALE GENOMIC DNA]</scope>
    <source>
        <strain evidence="1">HYR1</strain>
    </source>
</reference>
<proteinExistence type="predicted"/>
<protein>
    <submittedName>
        <fullName evidence="1">Uncharacterized protein</fullName>
    </submittedName>
</protein>
<evidence type="ECO:0000313" key="2">
    <source>
        <dbReference type="Proteomes" id="UP000276133"/>
    </source>
</evidence>
<organism evidence="1 2">
    <name type="scientific">Brachionus plicatilis</name>
    <name type="common">Marine rotifer</name>
    <name type="synonym">Brachionus muelleri</name>
    <dbReference type="NCBI Taxonomy" id="10195"/>
    <lineage>
        <taxon>Eukaryota</taxon>
        <taxon>Metazoa</taxon>
        <taxon>Spiralia</taxon>
        <taxon>Gnathifera</taxon>
        <taxon>Rotifera</taxon>
        <taxon>Eurotatoria</taxon>
        <taxon>Monogononta</taxon>
        <taxon>Pseudotrocha</taxon>
        <taxon>Ploima</taxon>
        <taxon>Brachionidae</taxon>
        <taxon>Brachionus</taxon>
    </lineage>
</organism>
<keyword evidence="2" id="KW-1185">Reference proteome</keyword>
<dbReference type="Proteomes" id="UP000276133">
    <property type="component" value="Unassembled WGS sequence"/>
</dbReference>
<comment type="caution">
    <text evidence="1">The sequence shown here is derived from an EMBL/GenBank/DDBJ whole genome shotgun (WGS) entry which is preliminary data.</text>
</comment>
<dbReference type="AlphaFoldDB" id="A0A3M7PBD6"/>
<accession>A0A3M7PBD6</accession>